<evidence type="ECO:0000313" key="1">
    <source>
        <dbReference type="EMBL" id="USQ79124.1"/>
    </source>
</evidence>
<protein>
    <submittedName>
        <fullName evidence="1">VWA domain-containing protein</fullName>
    </submittedName>
</protein>
<proteinExistence type="predicted"/>
<sequence>MTDPNYTHLAFLLDASGSMAGIKSDVEGGFDAFIAEQRKEPGRCTVTLADFSSPGDYVVRYAGKDLAKVEPLSLHPRGMTALLDSIGRLVTETGQFLADLPEDQRPGLVIVGIMTDGHENSSQEWTHAGIKTLIETQEQTYNWVFHYLGANQDAIEVGANLGVRADSALTYAPAAAGSAMEAYSASLSSLRGAVARGEDVESARRGSAYTAAQRKKAGKN</sequence>
<accession>A0ABY4YQY7</accession>
<dbReference type="Proteomes" id="UP001056455">
    <property type="component" value="Chromosome"/>
</dbReference>
<keyword evidence="2" id="KW-1185">Reference proteome</keyword>
<dbReference type="Gene3D" id="3.40.50.410">
    <property type="entry name" value="von Willebrand factor, type A domain"/>
    <property type="match status" value="1"/>
</dbReference>
<dbReference type="RefSeq" id="WP_252592039.1">
    <property type="nucleotide sequence ID" value="NZ_CP099489.1"/>
</dbReference>
<dbReference type="SUPFAM" id="SSF53300">
    <property type="entry name" value="vWA-like"/>
    <property type="match status" value="1"/>
</dbReference>
<evidence type="ECO:0000313" key="2">
    <source>
        <dbReference type="Proteomes" id="UP001056455"/>
    </source>
</evidence>
<dbReference type="InterPro" id="IPR036465">
    <property type="entry name" value="vWFA_dom_sf"/>
</dbReference>
<name>A0ABY4YQY7_9MICO</name>
<gene>
    <name evidence="1" type="ORF">NF556_16100</name>
</gene>
<reference evidence="1" key="1">
    <citation type="submission" date="2022-06" db="EMBL/GenBank/DDBJ databases">
        <title>Ornithinimicrobium HY1793.</title>
        <authorList>
            <person name="Huang Y."/>
        </authorList>
    </citation>
    <scope>NUCLEOTIDE SEQUENCE</scope>
    <source>
        <strain evidence="1">HY1793</strain>
    </source>
</reference>
<organism evidence="1 2">
    <name type="scientific">Ornithinimicrobium faecis</name>
    <dbReference type="NCBI Taxonomy" id="2934158"/>
    <lineage>
        <taxon>Bacteria</taxon>
        <taxon>Bacillati</taxon>
        <taxon>Actinomycetota</taxon>
        <taxon>Actinomycetes</taxon>
        <taxon>Micrococcales</taxon>
        <taxon>Ornithinimicrobiaceae</taxon>
        <taxon>Ornithinimicrobium</taxon>
    </lineage>
</organism>
<dbReference type="EMBL" id="CP099489">
    <property type="protein sequence ID" value="USQ79124.1"/>
    <property type="molecule type" value="Genomic_DNA"/>
</dbReference>